<evidence type="ECO:0008006" key="2">
    <source>
        <dbReference type="Google" id="ProtNLM"/>
    </source>
</evidence>
<feature type="non-terminal residue" evidence="1">
    <location>
        <position position="1"/>
    </location>
</feature>
<dbReference type="AlphaFoldDB" id="W2FR07"/>
<protein>
    <recommendedName>
        <fullName evidence="2">TlpA family protein disulfide reductase</fullName>
    </recommendedName>
</protein>
<dbReference type="VEuPathDB" id="FungiDB:PPTG_18529"/>
<organism evidence="1">
    <name type="scientific">Phytophthora nicotianae</name>
    <name type="common">Potato buckeye rot agent</name>
    <name type="synonym">Phytophthora parasitica</name>
    <dbReference type="NCBI Taxonomy" id="4792"/>
    <lineage>
        <taxon>Eukaryota</taxon>
        <taxon>Sar</taxon>
        <taxon>Stramenopiles</taxon>
        <taxon>Oomycota</taxon>
        <taxon>Peronosporomycetes</taxon>
        <taxon>Peronosporales</taxon>
        <taxon>Peronosporaceae</taxon>
        <taxon>Phytophthora</taxon>
    </lineage>
</organism>
<proteinExistence type="predicted"/>
<sequence length="44" mass="5035">VKEYAQPPHLIFFDENQQVVQTIVVSPTWTGFELRDLIQDSMGG</sequence>
<dbReference type="EMBL" id="KI689604">
    <property type="protein sequence ID" value="ETK72371.1"/>
    <property type="molecule type" value="Genomic_DNA"/>
</dbReference>
<evidence type="ECO:0000313" key="1">
    <source>
        <dbReference type="EMBL" id="ETK72371.1"/>
    </source>
</evidence>
<reference evidence="1" key="1">
    <citation type="submission" date="2013-11" db="EMBL/GenBank/DDBJ databases">
        <title>The Genome Sequence of Phytophthora parasitica CJ02B3.</title>
        <authorList>
            <consortium name="The Broad Institute Genomics Platform"/>
            <person name="Russ C."/>
            <person name="Tyler B."/>
            <person name="Panabieres F."/>
            <person name="Shan W."/>
            <person name="Tripathy S."/>
            <person name="Grunwald N."/>
            <person name="Machado M."/>
            <person name="Johnson C.S."/>
            <person name="Arredondo F."/>
            <person name="Hong C."/>
            <person name="Coffey M."/>
            <person name="Young S.K."/>
            <person name="Zeng Q."/>
            <person name="Gargeya S."/>
            <person name="Fitzgerald M."/>
            <person name="Abouelleil A."/>
            <person name="Alvarado L."/>
            <person name="Chapman S.B."/>
            <person name="Gainer-Dewar J."/>
            <person name="Goldberg J."/>
            <person name="Griggs A."/>
            <person name="Gujja S."/>
            <person name="Hansen M."/>
            <person name="Howarth C."/>
            <person name="Imamovic A."/>
            <person name="Ireland A."/>
            <person name="Larimer J."/>
            <person name="McCowan C."/>
            <person name="Murphy C."/>
            <person name="Pearson M."/>
            <person name="Poon T.W."/>
            <person name="Priest M."/>
            <person name="Roberts A."/>
            <person name="Saif S."/>
            <person name="Shea T."/>
            <person name="Sykes S."/>
            <person name="Wortman J."/>
            <person name="Nusbaum C."/>
            <person name="Birren B."/>
        </authorList>
    </citation>
    <scope>NUCLEOTIDE SEQUENCE [LARGE SCALE GENOMIC DNA]</scope>
    <source>
        <strain evidence="1">CJ02B3</strain>
    </source>
</reference>
<accession>W2FR07</accession>
<gene>
    <name evidence="1" type="ORF">L915_20523</name>
</gene>
<dbReference type="Proteomes" id="UP000053236">
    <property type="component" value="Unassembled WGS sequence"/>
</dbReference>
<name>W2FR07_PHYNI</name>